<dbReference type="PANTHER" id="PTHR34773">
    <property type="entry name" value="FLAGELLAR SECRETION CHAPERONE FLIS"/>
    <property type="match status" value="1"/>
</dbReference>
<reference evidence="7 8" key="1">
    <citation type="submission" date="2023-03" db="EMBL/GenBank/DDBJ databases">
        <title>Draft genome sequence of Thalassotalea insulae KCTC 62186T.</title>
        <authorList>
            <person name="Sawabe T."/>
        </authorList>
    </citation>
    <scope>NUCLEOTIDE SEQUENCE [LARGE SCALE GENOMIC DNA]</scope>
    <source>
        <strain evidence="7 8">KCTC 62186</strain>
    </source>
</reference>
<keyword evidence="5" id="KW-0143">Chaperone</keyword>
<dbReference type="PANTHER" id="PTHR34773:SF1">
    <property type="entry name" value="FLAGELLAR SECRETION CHAPERONE FLIS"/>
    <property type="match status" value="1"/>
</dbReference>
<dbReference type="Proteomes" id="UP001157186">
    <property type="component" value="Unassembled WGS sequence"/>
</dbReference>
<evidence type="ECO:0000313" key="8">
    <source>
        <dbReference type="Proteomes" id="UP001157186"/>
    </source>
</evidence>
<evidence type="ECO:0000256" key="5">
    <source>
        <dbReference type="ARBA" id="ARBA00023186"/>
    </source>
</evidence>
<dbReference type="CDD" id="cd16098">
    <property type="entry name" value="FliS"/>
    <property type="match status" value="1"/>
</dbReference>
<dbReference type="EMBL" id="BSST01000001">
    <property type="protein sequence ID" value="GLX77647.1"/>
    <property type="molecule type" value="Genomic_DNA"/>
</dbReference>
<keyword evidence="8" id="KW-1185">Reference proteome</keyword>
<organism evidence="7 8">
    <name type="scientific">Thalassotalea insulae</name>
    <dbReference type="NCBI Taxonomy" id="2056778"/>
    <lineage>
        <taxon>Bacteria</taxon>
        <taxon>Pseudomonadati</taxon>
        <taxon>Pseudomonadota</taxon>
        <taxon>Gammaproteobacteria</taxon>
        <taxon>Alteromonadales</taxon>
        <taxon>Colwelliaceae</taxon>
        <taxon>Thalassotalea</taxon>
    </lineage>
</organism>
<evidence type="ECO:0000313" key="7">
    <source>
        <dbReference type="EMBL" id="GLX77647.1"/>
    </source>
</evidence>
<gene>
    <name evidence="7" type="primary">fliS</name>
    <name evidence="7" type="ORF">tinsulaeT_09870</name>
</gene>
<dbReference type="InterPro" id="IPR003713">
    <property type="entry name" value="FliS"/>
</dbReference>
<keyword evidence="7" id="KW-0282">Flagellum</keyword>
<dbReference type="Pfam" id="PF02561">
    <property type="entry name" value="FliS"/>
    <property type="match status" value="1"/>
</dbReference>
<dbReference type="RefSeq" id="WP_284243520.1">
    <property type="nucleotide sequence ID" value="NZ_BSST01000001.1"/>
</dbReference>
<sequence length="137" mass="15427">MRKNLQSYKQVDIKSSLLSADPHTVISMLFNGIFDALAIAKGSIDRKDYETKSVSISKAISILRSLQDSLDFESQPDISKNFNEFYEVCIDRLIDASTTLNVETIDEVVGLLRSVADAWRDIPQDAKEEGLEKLKQK</sequence>
<dbReference type="SUPFAM" id="SSF101116">
    <property type="entry name" value="Flagellar export chaperone FliS"/>
    <property type="match status" value="1"/>
</dbReference>
<name>A0ABQ6GQG2_9GAMM</name>
<proteinExistence type="inferred from homology"/>
<comment type="subcellular location">
    <subcellularLocation>
        <location evidence="1 6">Cytoplasm</location>
        <location evidence="1 6">Cytosol</location>
    </subcellularLocation>
</comment>
<accession>A0ABQ6GQG2</accession>
<evidence type="ECO:0000256" key="4">
    <source>
        <dbReference type="ARBA" id="ARBA00022795"/>
    </source>
</evidence>
<dbReference type="InterPro" id="IPR036584">
    <property type="entry name" value="FliS_sf"/>
</dbReference>
<keyword evidence="7" id="KW-0966">Cell projection</keyword>
<comment type="similarity">
    <text evidence="2 6">Belongs to the FliS family.</text>
</comment>
<dbReference type="NCBIfam" id="TIGR00208">
    <property type="entry name" value="fliS"/>
    <property type="match status" value="1"/>
</dbReference>
<keyword evidence="4 6" id="KW-1005">Bacterial flagellum biogenesis</keyword>
<dbReference type="PIRSF" id="PIRSF039090">
    <property type="entry name" value="Flis"/>
    <property type="match status" value="1"/>
</dbReference>
<keyword evidence="7" id="KW-0969">Cilium</keyword>
<evidence type="ECO:0000256" key="1">
    <source>
        <dbReference type="ARBA" id="ARBA00004514"/>
    </source>
</evidence>
<evidence type="ECO:0000256" key="3">
    <source>
        <dbReference type="ARBA" id="ARBA00022490"/>
    </source>
</evidence>
<protein>
    <recommendedName>
        <fullName evidence="6">Flagellar secretion chaperone FliS</fullName>
    </recommendedName>
</protein>
<dbReference type="Gene3D" id="1.20.120.340">
    <property type="entry name" value="Flagellar protein FliS"/>
    <property type="match status" value="1"/>
</dbReference>
<evidence type="ECO:0000256" key="6">
    <source>
        <dbReference type="PIRNR" id="PIRNR039090"/>
    </source>
</evidence>
<comment type="caution">
    <text evidence="7">The sequence shown here is derived from an EMBL/GenBank/DDBJ whole genome shotgun (WGS) entry which is preliminary data.</text>
</comment>
<evidence type="ECO:0000256" key="2">
    <source>
        <dbReference type="ARBA" id="ARBA00008787"/>
    </source>
</evidence>
<keyword evidence="3 6" id="KW-0963">Cytoplasm</keyword>